<feature type="domain" description="RING-type" evidence="3">
    <location>
        <begin position="29"/>
        <end position="80"/>
    </location>
</feature>
<protein>
    <recommendedName>
        <fullName evidence="3">RING-type domain-containing protein</fullName>
    </recommendedName>
</protein>
<dbReference type="Gene3D" id="3.30.40.10">
    <property type="entry name" value="Zinc/RING finger domain, C3HC4 (zinc finger)"/>
    <property type="match status" value="1"/>
</dbReference>
<organism evidence="4 5">
    <name type="scientific">Paraconiothyrium brasiliense</name>
    <dbReference type="NCBI Taxonomy" id="300254"/>
    <lineage>
        <taxon>Eukaryota</taxon>
        <taxon>Fungi</taxon>
        <taxon>Dikarya</taxon>
        <taxon>Ascomycota</taxon>
        <taxon>Pezizomycotina</taxon>
        <taxon>Dothideomycetes</taxon>
        <taxon>Pleosporomycetidae</taxon>
        <taxon>Pleosporales</taxon>
        <taxon>Massarineae</taxon>
        <taxon>Didymosphaeriaceae</taxon>
        <taxon>Paraconiothyrium</taxon>
    </lineage>
</organism>
<dbReference type="InterPro" id="IPR001841">
    <property type="entry name" value="Znf_RING"/>
</dbReference>
<dbReference type="EMBL" id="JAKJXO020000011">
    <property type="protein sequence ID" value="KAL1598975.1"/>
    <property type="molecule type" value="Genomic_DNA"/>
</dbReference>
<evidence type="ECO:0000313" key="4">
    <source>
        <dbReference type="EMBL" id="KAL1598975.1"/>
    </source>
</evidence>
<evidence type="ECO:0000256" key="2">
    <source>
        <dbReference type="SAM" id="MobiDB-lite"/>
    </source>
</evidence>
<gene>
    <name evidence="4" type="ORF">SLS60_008120</name>
</gene>
<feature type="compositionally biased region" description="Acidic residues" evidence="2">
    <location>
        <begin position="160"/>
        <end position="195"/>
    </location>
</feature>
<dbReference type="Proteomes" id="UP001521785">
    <property type="component" value="Unassembled WGS sequence"/>
</dbReference>
<comment type="caution">
    <text evidence="4">The sequence shown here is derived from an EMBL/GenBank/DDBJ whole genome shotgun (WGS) entry which is preliminary data.</text>
</comment>
<feature type="compositionally biased region" description="Basic and acidic residues" evidence="2">
    <location>
        <begin position="147"/>
        <end position="159"/>
    </location>
</feature>
<evidence type="ECO:0000259" key="3">
    <source>
        <dbReference type="PROSITE" id="PS50089"/>
    </source>
</evidence>
<sequence>MTIFNTEPEFQLHGVDHLEPSAYCISQDCDICQQPLALVKTVSSNDNHLHPAVRIKSCRHIHGSECLSAWLKIGNTCPTCGHMLFLPAMEQPLTQHDVDMMVHDLGGIFSEEAIAQSLARYIHVSDAAAAKIKQIMSTKVAMEEMKQKEKEEQDRKEFMLGDDDFLDSDVEWDEDAEEDGEDGGEEGDDDDEEDFGAMSHEE</sequence>
<evidence type="ECO:0000313" key="5">
    <source>
        <dbReference type="Proteomes" id="UP001521785"/>
    </source>
</evidence>
<name>A0ABR3R3G0_9PLEO</name>
<accession>A0ABR3R3G0</accession>
<keyword evidence="1" id="KW-0479">Metal-binding</keyword>
<keyword evidence="1" id="KW-0862">Zinc</keyword>
<evidence type="ECO:0000256" key="1">
    <source>
        <dbReference type="PROSITE-ProRule" id="PRU00175"/>
    </source>
</evidence>
<reference evidence="4 5" key="1">
    <citation type="submission" date="2024-02" db="EMBL/GenBank/DDBJ databases">
        <title>De novo assembly and annotation of 12 fungi associated with fruit tree decline syndrome in Ontario, Canada.</title>
        <authorList>
            <person name="Sulman M."/>
            <person name="Ellouze W."/>
            <person name="Ilyukhin E."/>
        </authorList>
    </citation>
    <scope>NUCLEOTIDE SEQUENCE [LARGE SCALE GENOMIC DNA]</scope>
    <source>
        <strain evidence="4 5">M42-189</strain>
    </source>
</reference>
<dbReference type="InterPro" id="IPR013083">
    <property type="entry name" value="Znf_RING/FYVE/PHD"/>
</dbReference>
<feature type="region of interest" description="Disordered" evidence="2">
    <location>
        <begin position="147"/>
        <end position="202"/>
    </location>
</feature>
<proteinExistence type="predicted"/>
<keyword evidence="5" id="KW-1185">Reference proteome</keyword>
<dbReference type="PROSITE" id="PS50089">
    <property type="entry name" value="ZF_RING_2"/>
    <property type="match status" value="1"/>
</dbReference>
<dbReference type="SUPFAM" id="SSF57850">
    <property type="entry name" value="RING/U-box"/>
    <property type="match status" value="1"/>
</dbReference>
<keyword evidence="1" id="KW-0863">Zinc-finger</keyword>